<dbReference type="EMBL" id="VOHV01000034">
    <property type="protein sequence ID" value="TWV35326.1"/>
    <property type="molecule type" value="Genomic_DNA"/>
</dbReference>
<evidence type="ECO:0000313" key="3">
    <source>
        <dbReference type="EMBL" id="TWV41893.1"/>
    </source>
</evidence>
<dbReference type="Proteomes" id="UP000318041">
    <property type="component" value="Unassembled WGS sequence"/>
</dbReference>
<proteinExistence type="predicted"/>
<dbReference type="Proteomes" id="UP000284614">
    <property type="component" value="Unassembled WGS sequence"/>
</dbReference>
<reference evidence="3 8" key="3">
    <citation type="submission" date="2019-07" db="EMBL/GenBank/DDBJ databases">
        <title>Genome Sequencing of Bacteroides fragilis.</title>
        <authorList>
            <person name="Pinto K.M."/>
            <person name="Ruoff K.L."/>
            <person name="Price C.E."/>
            <person name="Valls R.A."/>
            <person name="O'Toole G.A."/>
        </authorList>
    </citation>
    <scope>NUCLEOTIDE SEQUENCE [LARGE SCALE GENOMIC DNA]</scope>
    <source>
        <strain evidence="3 8">AD135F_3B</strain>
    </source>
</reference>
<dbReference type="Proteomes" id="UP000319026">
    <property type="component" value="Unassembled WGS sequence"/>
</dbReference>
<name>D1JNH7_BACFG</name>
<comment type="caution">
    <text evidence="1">The sequence shown here is derived from an EMBL/GenBank/DDBJ whole genome shotgun (WGS) entry which is preliminary data.</text>
</comment>
<dbReference type="Proteomes" id="UP000315444">
    <property type="component" value="Unassembled WGS sequence"/>
</dbReference>
<dbReference type="EMBL" id="QSDG01000011">
    <property type="protein sequence ID" value="RGY68047.1"/>
    <property type="molecule type" value="Genomic_DNA"/>
</dbReference>
<reference evidence="1 5" key="1">
    <citation type="submission" date="2018-08" db="EMBL/GenBank/DDBJ databases">
        <title>A genome reference for cultivated species of the human gut microbiota.</title>
        <authorList>
            <person name="Zou Y."/>
            <person name="Xue W."/>
            <person name="Luo G."/>
        </authorList>
    </citation>
    <scope>NUCLEOTIDE SEQUENCE [LARGE SCALE GENOMIC DNA]</scope>
    <source>
        <strain evidence="1 5">OF01-1</strain>
    </source>
</reference>
<organism evidence="1 5">
    <name type="scientific">Bacteroides fragilis</name>
    <dbReference type="NCBI Taxonomy" id="817"/>
    <lineage>
        <taxon>Bacteria</taxon>
        <taxon>Pseudomonadati</taxon>
        <taxon>Bacteroidota</taxon>
        <taxon>Bacteroidia</taxon>
        <taxon>Bacteroidales</taxon>
        <taxon>Bacteroidaceae</taxon>
        <taxon>Bacteroides</taxon>
    </lineage>
</organism>
<dbReference type="HOGENOM" id="CLU_2767206_0_0_10"/>
<reference evidence="2 6" key="2">
    <citation type="submission" date="2019-07" db="EMBL/GenBank/DDBJ databases">
        <title>Genome sequencing of Bacteroides fragilis.</title>
        <authorList>
            <person name="Galasyn E.V."/>
            <person name="Ruoff K.L."/>
            <person name="Price C.E."/>
            <person name="Valls R.A."/>
            <person name="O'Toole G.A."/>
        </authorList>
    </citation>
    <scope>NUCLEOTIDE SEQUENCE [LARGE SCALE GENOMIC DNA]</scope>
    <source>
        <strain evidence="2 6">AD135F_1B</strain>
    </source>
</reference>
<dbReference type="EMBL" id="VOHT01000039">
    <property type="protein sequence ID" value="TWV41893.1"/>
    <property type="molecule type" value="Genomic_DNA"/>
</dbReference>
<evidence type="ECO:0000313" key="2">
    <source>
        <dbReference type="EMBL" id="TWV35326.1"/>
    </source>
</evidence>
<evidence type="ECO:0000313" key="1">
    <source>
        <dbReference type="EMBL" id="RGY68047.1"/>
    </source>
</evidence>
<evidence type="ECO:0000313" key="7">
    <source>
        <dbReference type="Proteomes" id="UP000318041"/>
    </source>
</evidence>
<accession>A0A149N6N0</accession>
<gene>
    <name evidence="1" type="ORF">DXA27_13405</name>
    <name evidence="3" type="ORF">FSA03_25135</name>
    <name evidence="2" type="ORF">FSA06_25095</name>
    <name evidence="4" type="ORF">FSA08_13015</name>
</gene>
<evidence type="ECO:0000313" key="5">
    <source>
        <dbReference type="Proteomes" id="UP000284614"/>
    </source>
</evidence>
<sequence length="69" mass="8403">MITKTFRSTCFGGNVIIYIRYDRECIPVIEKDSITVFFFVWHISKRVNPYHYVPKRYIRTFNPILRITQ</sequence>
<evidence type="ECO:0000313" key="6">
    <source>
        <dbReference type="Proteomes" id="UP000315444"/>
    </source>
</evidence>
<evidence type="ECO:0000313" key="4">
    <source>
        <dbReference type="EMBL" id="TWV72696.1"/>
    </source>
</evidence>
<dbReference type="AlphaFoldDB" id="D1JNH7"/>
<dbReference type="EMBL" id="VOHY01000010">
    <property type="protein sequence ID" value="TWV72696.1"/>
    <property type="molecule type" value="Genomic_DNA"/>
</dbReference>
<protein>
    <submittedName>
        <fullName evidence="1">Uncharacterized protein</fullName>
    </submittedName>
</protein>
<reference evidence="4 7" key="4">
    <citation type="submission" date="2019-08" db="EMBL/GenBank/DDBJ databases">
        <title>Genome sequencing of Bacteroides fragilis Sample_iSURF_9.</title>
        <authorList>
            <person name="Chandler J.E."/>
            <person name="Ruoff K.L."/>
            <person name="Price C.E."/>
            <person name="Valls R.A."/>
            <person name="O'Toole G.A."/>
        </authorList>
    </citation>
    <scope>NUCLEOTIDE SEQUENCE [LARGE SCALE GENOMIC DNA]</scope>
    <source>
        <strain evidence="4 7">CFPLTA004_1B</strain>
    </source>
</reference>
<evidence type="ECO:0000313" key="8">
    <source>
        <dbReference type="Proteomes" id="UP000319026"/>
    </source>
</evidence>
<accession>D1JNH7</accession>